<dbReference type="GO" id="GO:0000160">
    <property type="term" value="P:phosphorelay signal transduction system"/>
    <property type="evidence" value="ECO:0007669"/>
    <property type="project" value="InterPro"/>
</dbReference>
<dbReference type="Gene3D" id="3.40.50.2300">
    <property type="match status" value="1"/>
</dbReference>
<accession>G2E142</accession>
<dbReference type="GO" id="GO:0043709">
    <property type="term" value="P:cell adhesion involved in single-species biofilm formation"/>
    <property type="evidence" value="ECO:0007669"/>
    <property type="project" value="TreeGrafter"/>
</dbReference>
<dbReference type="Proteomes" id="UP000004200">
    <property type="component" value="Unassembled WGS sequence"/>
</dbReference>
<comment type="caution">
    <text evidence="7">The sequence shown here is derived from an EMBL/GenBank/DDBJ whole genome shotgun (WGS) entry which is preliminary data.</text>
</comment>
<feature type="modified residue" description="4-aspartylphosphate" evidence="4">
    <location>
        <position position="62"/>
    </location>
</feature>
<evidence type="ECO:0000313" key="7">
    <source>
        <dbReference type="EMBL" id="EGV31383.1"/>
    </source>
</evidence>
<dbReference type="GO" id="GO:1902201">
    <property type="term" value="P:negative regulation of bacterial-type flagellum-dependent cell motility"/>
    <property type="evidence" value="ECO:0007669"/>
    <property type="project" value="TreeGrafter"/>
</dbReference>
<gene>
    <name evidence="7" type="ORF">ThidrDRAFT_2005</name>
</gene>
<evidence type="ECO:0000256" key="3">
    <source>
        <dbReference type="ARBA" id="ARBA00034247"/>
    </source>
</evidence>
<feature type="domain" description="Response regulatory" evidence="5">
    <location>
        <begin position="13"/>
        <end position="129"/>
    </location>
</feature>
<evidence type="ECO:0000256" key="2">
    <source>
        <dbReference type="ARBA" id="ARBA00012528"/>
    </source>
</evidence>
<evidence type="ECO:0000313" key="8">
    <source>
        <dbReference type="Proteomes" id="UP000004200"/>
    </source>
</evidence>
<proteinExistence type="predicted"/>
<dbReference type="Gene3D" id="3.30.70.270">
    <property type="match status" value="1"/>
</dbReference>
<dbReference type="GO" id="GO:0052621">
    <property type="term" value="F:diguanylate cyclase activity"/>
    <property type="evidence" value="ECO:0007669"/>
    <property type="project" value="UniProtKB-EC"/>
</dbReference>
<organism evidence="7 8">
    <name type="scientific">Thiorhodococcus drewsii AZ1</name>
    <dbReference type="NCBI Taxonomy" id="765913"/>
    <lineage>
        <taxon>Bacteria</taxon>
        <taxon>Pseudomonadati</taxon>
        <taxon>Pseudomonadota</taxon>
        <taxon>Gammaproteobacteria</taxon>
        <taxon>Chromatiales</taxon>
        <taxon>Chromatiaceae</taxon>
        <taxon>Thiorhodococcus</taxon>
    </lineage>
</organism>
<comment type="cofactor">
    <cofactor evidence="1">
        <name>Mg(2+)</name>
        <dbReference type="ChEBI" id="CHEBI:18420"/>
    </cofactor>
</comment>
<comment type="catalytic activity">
    <reaction evidence="3">
        <text>2 GTP = 3',3'-c-di-GMP + 2 diphosphate</text>
        <dbReference type="Rhea" id="RHEA:24898"/>
        <dbReference type="ChEBI" id="CHEBI:33019"/>
        <dbReference type="ChEBI" id="CHEBI:37565"/>
        <dbReference type="ChEBI" id="CHEBI:58805"/>
        <dbReference type="EC" id="2.7.7.65"/>
    </reaction>
</comment>
<dbReference type="eggNOG" id="COG3706">
    <property type="taxonomic scope" value="Bacteria"/>
</dbReference>
<dbReference type="FunFam" id="3.30.70.270:FF:000001">
    <property type="entry name" value="Diguanylate cyclase domain protein"/>
    <property type="match status" value="1"/>
</dbReference>
<sequence>MTTILEEPTTAATILIVDDAPENLNLLGRILEGADYRVRRQPTGRMGLTSAVTSPPDLILLDIRLPDIDGFEICDRLKQNPDTKDIPIIFISALNDAGDKVRAFSSGAVDYVTKPFQAAEVLARVAIHLRHNAFRQQLEMKNRELERLATTDPLTGILNRRSFTSYAEHYRARADRYHQSGFGVILLDIDKFKRINDAFGHDIGDRVLVEVTERIRHGLREVDLFARWGGEEFIILSPETPQEGAIHLADRLRRSIAGEEIAPAGQVTASFGVAISHGGEDLDGLIRRADFALLDAKEAGRNQVQSRE</sequence>
<dbReference type="InterPro" id="IPR029787">
    <property type="entry name" value="Nucleotide_cyclase"/>
</dbReference>
<dbReference type="SUPFAM" id="SSF52172">
    <property type="entry name" value="CheY-like"/>
    <property type="match status" value="1"/>
</dbReference>
<dbReference type="AlphaFoldDB" id="G2E142"/>
<dbReference type="SUPFAM" id="SSF55073">
    <property type="entry name" value="Nucleotide cyclase"/>
    <property type="match status" value="1"/>
</dbReference>
<dbReference type="InterPro" id="IPR043128">
    <property type="entry name" value="Rev_trsase/Diguanyl_cyclase"/>
</dbReference>
<evidence type="ECO:0000256" key="1">
    <source>
        <dbReference type="ARBA" id="ARBA00001946"/>
    </source>
</evidence>
<dbReference type="Pfam" id="PF00990">
    <property type="entry name" value="GGDEF"/>
    <property type="match status" value="1"/>
</dbReference>
<dbReference type="InterPro" id="IPR000160">
    <property type="entry name" value="GGDEF_dom"/>
</dbReference>
<dbReference type="EMBL" id="AFWT01000012">
    <property type="protein sequence ID" value="EGV31383.1"/>
    <property type="molecule type" value="Genomic_DNA"/>
</dbReference>
<dbReference type="PROSITE" id="PS50110">
    <property type="entry name" value="RESPONSE_REGULATORY"/>
    <property type="match status" value="1"/>
</dbReference>
<dbReference type="Pfam" id="PF00072">
    <property type="entry name" value="Response_reg"/>
    <property type="match status" value="1"/>
</dbReference>
<evidence type="ECO:0000256" key="4">
    <source>
        <dbReference type="PROSITE-ProRule" id="PRU00169"/>
    </source>
</evidence>
<dbReference type="PATRIC" id="fig|765913.3.peg.2039"/>
<dbReference type="CDD" id="cd19920">
    <property type="entry name" value="REC_PA4781-like"/>
    <property type="match status" value="1"/>
</dbReference>
<keyword evidence="8" id="KW-1185">Reference proteome</keyword>
<keyword evidence="4" id="KW-0597">Phosphoprotein</keyword>
<dbReference type="RefSeq" id="WP_007040719.1">
    <property type="nucleotide sequence ID" value="NZ_AFWT01000012.1"/>
</dbReference>
<evidence type="ECO:0000259" key="5">
    <source>
        <dbReference type="PROSITE" id="PS50110"/>
    </source>
</evidence>
<dbReference type="InterPro" id="IPR001789">
    <property type="entry name" value="Sig_transdc_resp-reg_receiver"/>
</dbReference>
<dbReference type="InterPro" id="IPR011006">
    <property type="entry name" value="CheY-like_superfamily"/>
</dbReference>
<reference evidence="7 8" key="1">
    <citation type="submission" date="2011-06" db="EMBL/GenBank/DDBJ databases">
        <title>The draft genome of Thiorhodococcus drewsii AZ1.</title>
        <authorList>
            <consortium name="US DOE Joint Genome Institute (JGI-PGF)"/>
            <person name="Lucas S."/>
            <person name="Han J."/>
            <person name="Lapidus A."/>
            <person name="Cheng J.-F."/>
            <person name="Goodwin L."/>
            <person name="Pitluck S."/>
            <person name="Peters L."/>
            <person name="Land M.L."/>
            <person name="Hauser L."/>
            <person name="Vogl K."/>
            <person name="Liu Z."/>
            <person name="Imhoff J."/>
            <person name="Thiel V."/>
            <person name="Frigaard N.-U."/>
            <person name="Bryant D.A."/>
            <person name="Woyke T.J."/>
        </authorList>
    </citation>
    <scope>NUCLEOTIDE SEQUENCE [LARGE SCALE GENOMIC DNA]</scope>
    <source>
        <strain evidence="7 8">AZ1</strain>
    </source>
</reference>
<dbReference type="PANTHER" id="PTHR45138">
    <property type="entry name" value="REGULATORY COMPONENTS OF SENSORY TRANSDUCTION SYSTEM"/>
    <property type="match status" value="1"/>
</dbReference>
<dbReference type="GO" id="GO:0005886">
    <property type="term" value="C:plasma membrane"/>
    <property type="evidence" value="ECO:0007669"/>
    <property type="project" value="TreeGrafter"/>
</dbReference>
<feature type="domain" description="GGDEF" evidence="6">
    <location>
        <begin position="180"/>
        <end position="308"/>
    </location>
</feature>
<evidence type="ECO:0000259" key="6">
    <source>
        <dbReference type="PROSITE" id="PS50887"/>
    </source>
</evidence>
<name>G2E142_9GAMM</name>
<dbReference type="EC" id="2.7.7.65" evidence="2"/>
<dbReference type="SMART" id="SM00448">
    <property type="entry name" value="REC"/>
    <property type="match status" value="1"/>
</dbReference>
<dbReference type="CDD" id="cd01949">
    <property type="entry name" value="GGDEF"/>
    <property type="match status" value="1"/>
</dbReference>
<dbReference type="PANTHER" id="PTHR45138:SF9">
    <property type="entry name" value="DIGUANYLATE CYCLASE DGCM-RELATED"/>
    <property type="match status" value="1"/>
</dbReference>
<dbReference type="InterPro" id="IPR050469">
    <property type="entry name" value="Diguanylate_Cyclase"/>
</dbReference>
<dbReference type="OrthoDB" id="9812260at2"/>
<dbReference type="NCBIfam" id="TIGR00254">
    <property type="entry name" value="GGDEF"/>
    <property type="match status" value="1"/>
</dbReference>
<dbReference type="SMART" id="SM00267">
    <property type="entry name" value="GGDEF"/>
    <property type="match status" value="1"/>
</dbReference>
<dbReference type="STRING" id="765913.ThidrDRAFT_2005"/>
<protein>
    <recommendedName>
        <fullName evidence="2">diguanylate cyclase</fullName>
        <ecNumber evidence="2">2.7.7.65</ecNumber>
    </recommendedName>
</protein>
<dbReference type="PROSITE" id="PS50887">
    <property type="entry name" value="GGDEF"/>
    <property type="match status" value="1"/>
</dbReference>